<evidence type="ECO:0000256" key="1">
    <source>
        <dbReference type="ARBA" id="ARBA00003195"/>
    </source>
</evidence>
<organism evidence="11 12">
    <name type="scientific">Nyssa sinensis</name>
    <dbReference type="NCBI Taxonomy" id="561372"/>
    <lineage>
        <taxon>Eukaryota</taxon>
        <taxon>Viridiplantae</taxon>
        <taxon>Streptophyta</taxon>
        <taxon>Embryophyta</taxon>
        <taxon>Tracheophyta</taxon>
        <taxon>Spermatophyta</taxon>
        <taxon>Magnoliopsida</taxon>
        <taxon>eudicotyledons</taxon>
        <taxon>Gunneridae</taxon>
        <taxon>Pentapetalae</taxon>
        <taxon>asterids</taxon>
        <taxon>Cornales</taxon>
        <taxon>Nyssaceae</taxon>
        <taxon>Nyssa</taxon>
    </lineage>
</organism>
<comment type="similarity">
    <text evidence="3">Belongs to the complex I NDUFA8 subunit family.</text>
</comment>
<evidence type="ECO:0000256" key="2">
    <source>
        <dbReference type="ARBA" id="ARBA00004173"/>
    </source>
</evidence>
<gene>
    <name evidence="11" type="ORF">F0562_034776</name>
</gene>
<keyword evidence="12" id="KW-1185">Reference proteome</keyword>
<reference evidence="11 12" key="1">
    <citation type="submission" date="2019-09" db="EMBL/GenBank/DDBJ databases">
        <title>A chromosome-level genome assembly of the Chinese tupelo Nyssa sinensis.</title>
        <authorList>
            <person name="Yang X."/>
            <person name="Kang M."/>
            <person name="Yang Y."/>
            <person name="Xiong H."/>
            <person name="Wang M."/>
            <person name="Zhang Z."/>
            <person name="Wang Z."/>
            <person name="Wu H."/>
            <person name="Ma T."/>
            <person name="Liu J."/>
            <person name="Xi Z."/>
        </authorList>
    </citation>
    <scope>NUCLEOTIDE SEQUENCE [LARGE SCALE GENOMIC DNA]</scope>
    <source>
        <strain evidence="11">J267</strain>
        <tissue evidence="11">Leaf</tissue>
    </source>
</reference>
<evidence type="ECO:0000256" key="5">
    <source>
        <dbReference type="ARBA" id="ARBA00022660"/>
    </source>
</evidence>
<sequence>MSMGWRRAFCTIPIDREATIANKQQQQQSSQSPSPSPSPRSRSKLGFLSGGSNPSTPRLPTQQPRILALAASLGALNSSVVSFEKNPKREKKLEMASTVDTLGEPIPTSAVLMASSKHIATKCRSQNLAFLNCKKDDPNPEKCLDKGHQVTRCVFSLLRELHQRCTKEMDAYAGLPWKRIVCKPRSEAPEVRWHYGVAKKMCLDCDAIAKREKLVSWQNEGGI</sequence>
<name>A0A5J5AB25_9ASTE</name>
<keyword evidence="8" id="KW-0496">Mitochondrion</keyword>
<accession>A0A5J5AB25</accession>
<dbReference type="PANTHER" id="PTHR13344:SF0">
    <property type="entry name" value="NADH DEHYDROGENASE [UBIQUINONE] 1 ALPHA SUBCOMPLEX SUBUNIT 8"/>
    <property type="match status" value="1"/>
</dbReference>
<evidence type="ECO:0000256" key="4">
    <source>
        <dbReference type="ARBA" id="ARBA00022448"/>
    </source>
</evidence>
<keyword evidence="4" id="KW-0813">Transport</keyword>
<evidence type="ECO:0000313" key="12">
    <source>
        <dbReference type="Proteomes" id="UP000325577"/>
    </source>
</evidence>
<proteinExistence type="inferred from homology"/>
<dbReference type="GO" id="GO:0006120">
    <property type="term" value="P:mitochondrial electron transport, NADH to ubiquinone"/>
    <property type="evidence" value="ECO:0007669"/>
    <property type="project" value="InterPro"/>
</dbReference>
<evidence type="ECO:0000256" key="7">
    <source>
        <dbReference type="ARBA" id="ARBA00022982"/>
    </source>
</evidence>
<evidence type="ECO:0008006" key="13">
    <source>
        <dbReference type="Google" id="ProtNLM"/>
    </source>
</evidence>
<protein>
    <recommendedName>
        <fullName evidence="13">CHCH domain-containing protein</fullName>
    </recommendedName>
</protein>
<dbReference type="OrthoDB" id="276296at2759"/>
<dbReference type="Proteomes" id="UP000325577">
    <property type="component" value="Linkage Group LG21"/>
</dbReference>
<evidence type="ECO:0000256" key="10">
    <source>
        <dbReference type="SAM" id="MobiDB-lite"/>
    </source>
</evidence>
<feature type="compositionally biased region" description="Polar residues" evidence="10">
    <location>
        <begin position="50"/>
        <end position="60"/>
    </location>
</feature>
<comment type="function">
    <text evidence="1">Accessory subunit of the mitochondrial membrane respiratory chain NADH dehydrogenase (Complex I), that is believed not to be involved in catalysis. Complex I functions in the transfer of electrons from NADH to the respiratory chain. The immediate electron acceptor for the enzyme is believed to be ubiquinone.</text>
</comment>
<feature type="region of interest" description="Disordered" evidence="10">
    <location>
        <begin position="18"/>
        <end position="60"/>
    </location>
</feature>
<evidence type="ECO:0000256" key="8">
    <source>
        <dbReference type="ARBA" id="ARBA00023128"/>
    </source>
</evidence>
<keyword evidence="5" id="KW-0679">Respiratory chain</keyword>
<dbReference type="InterPro" id="IPR016680">
    <property type="entry name" value="NDUFA8"/>
</dbReference>
<dbReference type="PANTHER" id="PTHR13344">
    <property type="entry name" value="NADH-UBIQUINONE OXIDOREDUCTASE"/>
    <property type="match status" value="1"/>
</dbReference>
<comment type="subcellular location">
    <subcellularLocation>
        <location evidence="2">Mitochondrion</location>
    </subcellularLocation>
</comment>
<evidence type="ECO:0000256" key="3">
    <source>
        <dbReference type="ARBA" id="ARBA00010705"/>
    </source>
</evidence>
<dbReference type="AlphaFoldDB" id="A0A5J5AB25"/>
<keyword evidence="7" id="KW-0249">Electron transport</keyword>
<evidence type="ECO:0000313" key="11">
    <source>
        <dbReference type="EMBL" id="KAA8527509.1"/>
    </source>
</evidence>
<keyword evidence="9" id="KW-1015">Disulfide bond</keyword>
<dbReference type="GO" id="GO:0005739">
    <property type="term" value="C:mitochondrion"/>
    <property type="evidence" value="ECO:0007669"/>
    <property type="project" value="UniProtKB-SubCell"/>
</dbReference>
<evidence type="ECO:0000256" key="9">
    <source>
        <dbReference type="ARBA" id="ARBA00023157"/>
    </source>
</evidence>
<keyword evidence="6" id="KW-0677">Repeat</keyword>
<evidence type="ECO:0000256" key="6">
    <source>
        <dbReference type="ARBA" id="ARBA00022737"/>
    </source>
</evidence>
<dbReference type="EMBL" id="CM018045">
    <property type="protein sequence ID" value="KAA8527509.1"/>
    <property type="molecule type" value="Genomic_DNA"/>
</dbReference>
<feature type="compositionally biased region" description="Low complexity" evidence="10">
    <location>
        <begin position="24"/>
        <end position="33"/>
    </location>
</feature>